<gene>
    <name evidence="2" type="ORF">SAMN05216234_1238</name>
</gene>
<keyword evidence="3" id="KW-1185">Reference proteome</keyword>
<dbReference type="Gene3D" id="3.40.1620.10">
    <property type="entry name" value="YefM-like domain"/>
    <property type="match status" value="1"/>
</dbReference>
<dbReference type="AlphaFoldDB" id="A0A1I5QXS3"/>
<dbReference type="RefSeq" id="WP_092912751.1">
    <property type="nucleotide sequence ID" value="NZ_CP136592.1"/>
</dbReference>
<reference evidence="2 3" key="1">
    <citation type="submission" date="2016-10" db="EMBL/GenBank/DDBJ databases">
        <authorList>
            <person name="de Groot N.N."/>
        </authorList>
    </citation>
    <scope>NUCLEOTIDE SEQUENCE [LARGE SCALE GENOMIC DNA]</scope>
    <source>
        <strain evidence="2 3">EP1-55-1</strain>
    </source>
</reference>
<dbReference type="OrthoDB" id="9808808at2"/>
<evidence type="ECO:0000313" key="3">
    <source>
        <dbReference type="Proteomes" id="UP000199227"/>
    </source>
</evidence>
<protein>
    <submittedName>
        <fullName evidence="2">Antitoxin Phd_YefM, type II toxin-antitoxin system</fullName>
    </submittedName>
</protein>
<name>A0A1I5QXS3_9BACT</name>
<accession>A0A1I5QXS3</accession>
<proteinExistence type="inferred from homology"/>
<sequence>MQTIQVAELKSHFSDVLKSIKNEGEQFIIEYGKQHEKVAMLIPYDKNIEIQNQREFGLYKGKGGFSIKDDFEMSDEELLGI</sequence>
<dbReference type="SUPFAM" id="SSF143120">
    <property type="entry name" value="YefM-like"/>
    <property type="match status" value="1"/>
</dbReference>
<comment type="similarity">
    <text evidence="1">Belongs to the phD/YefM antitoxin family.</text>
</comment>
<dbReference type="STRING" id="223786.SAMN05216234_1238"/>
<organism evidence="2 3">
    <name type="scientific">Hydrogenimonas thermophila</name>
    <dbReference type="NCBI Taxonomy" id="223786"/>
    <lineage>
        <taxon>Bacteria</taxon>
        <taxon>Pseudomonadati</taxon>
        <taxon>Campylobacterota</taxon>
        <taxon>Epsilonproteobacteria</taxon>
        <taxon>Campylobacterales</taxon>
        <taxon>Hydrogenimonadaceae</taxon>
        <taxon>Hydrogenimonas</taxon>
    </lineage>
</organism>
<evidence type="ECO:0000256" key="1">
    <source>
        <dbReference type="ARBA" id="ARBA00009981"/>
    </source>
</evidence>
<dbReference type="InterPro" id="IPR036165">
    <property type="entry name" value="YefM-like_sf"/>
</dbReference>
<dbReference type="Proteomes" id="UP000199227">
    <property type="component" value="Unassembled WGS sequence"/>
</dbReference>
<evidence type="ECO:0000313" key="2">
    <source>
        <dbReference type="EMBL" id="SFP50851.1"/>
    </source>
</evidence>
<dbReference type="EMBL" id="FOXB01000023">
    <property type="protein sequence ID" value="SFP50851.1"/>
    <property type="molecule type" value="Genomic_DNA"/>
</dbReference>